<accession>A0A4V2ZRM5</accession>
<gene>
    <name evidence="2" type="ORF">E1809_25395</name>
</gene>
<name>A0A4V2ZRM5_9MICC</name>
<comment type="caution">
    <text evidence="2">The sequence shown here is derived from an EMBL/GenBank/DDBJ whole genome shotgun (WGS) entry which is preliminary data.</text>
</comment>
<reference evidence="2 3" key="1">
    <citation type="submission" date="2019-03" db="EMBL/GenBank/DDBJ databases">
        <title>Whole genome sequence of Arthrobacter sp JH1-1.</title>
        <authorList>
            <person name="Trinh H.N."/>
        </authorList>
    </citation>
    <scope>NUCLEOTIDE SEQUENCE [LARGE SCALE GENOMIC DNA]</scope>
    <source>
        <strain evidence="2 3">JH1-1</strain>
    </source>
</reference>
<evidence type="ECO:0000313" key="3">
    <source>
        <dbReference type="Proteomes" id="UP000295511"/>
    </source>
</evidence>
<evidence type="ECO:0000313" key="2">
    <source>
        <dbReference type="EMBL" id="TDF86892.1"/>
    </source>
</evidence>
<feature type="region of interest" description="Disordered" evidence="1">
    <location>
        <begin position="1"/>
        <end position="27"/>
    </location>
</feature>
<protein>
    <recommendedName>
        <fullName evidence="4">Antitoxin Xre/MbcA/ParS-like toxin-binding domain-containing protein</fullName>
    </recommendedName>
</protein>
<feature type="compositionally biased region" description="Polar residues" evidence="1">
    <location>
        <begin position="14"/>
        <end position="27"/>
    </location>
</feature>
<dbReference type="EMBL" id="SMRU01000058">
    <property type="protein sequence ID" value="TDF86892.1"/>
    <property type="molecule type" value="Genomic_DNA"/>
</dbReference>
<dbReference type="Proteomes" id="UP000295511">
    <property type="component" value="Unassembled WGS sequence"/>
</dbReference>
<evidence type="ECO:0008006" key="4">
    <source>
        <dbReference type="Google" id="ProtNLM"/>
    </source>
</evidence>
<dbReference type="RefSeq" id="WP_133207016.1">
    <property type="nucleotide sequence ID" value="NZ_SMRU01000058.1"/>
</dbReference>
<sequence>MKRHSGEAGGVRATNPNVTKVTTAASTPSVFVSGKKPARRSVPAKIYITVDPKSGRRWKVKHRGPQAKPENVRAAEDRLREDELRLRRTARALAEVLERTGQGLEASPGVARSVQASENRWRTIAEEYGLLDSGEVAALLGGSGKNRNRAHQLAKEGKIIGVKRGRGTLYPGFEFDHGEVRPVIAEVAAIGRRNHWSDPHLLLWLASPNGYLEGGVPAQMMEDTGRILEAARQDMAERW</sequence>
<evidence type="ECO:0000256" key="1">
    <source>
        <dbReference type="SAM" id="MobiDB-lite"/>
    </source>
</evidence>
<organism evidence="2 3">
    <name type="scientific">Arthrobacter terricola</name>
    <dbReference type="NCBI Taxonomy" id="2547396"/>
    <lineage>
        <taxon>Bacteria</taxon>
        <taxon>Bacillati</taxon>
        <taxon>Actinomycetota</taxon>
        <taxon>Actinomycetes</taxon>
        <taxon>Micrococcales</taxon>
        <taxon>Micrococcaceae</taxon>
        <taxon>Arthrobacter</taxon>
    </lineage>
</organism>
<keyword evidence="3" id="KW-1185">Reference proteome</keyword>
<dbReference type="AlphaFoldDB" id="A0A4V2ZRM5"/>
<proteinExistence type="predicted"/>
<dbReference type="OrthoDB" id="4726228at2"/>